<feature type="transmembrane region" description="Helical" evidence="9">
    <location>
        <begin position="726"/>
        <end position="747"/>
    </location>
</feature>
<feature type="transmembrane region" description="Helical" evidence="9">
    <location>
        <begin position="360"/>
        <end position="378"/>
    </location>
</feature>
<dbReference type="Proteomes" id="UP000326780">
    <property type="component" value="Chromosome"/>
</dbReference>
<evidence type="ECO:0000256" key="5">
    <source>
        <dbReference type="ARBA" id="ARBA00022692"/>
    </source>
</evidence>
<keyword evidence="6 9" id="KW-1133">Transmembrane helix</keyword>
<evidence type="ECO:0000313" key="11">
    <source>
        <dbReference type="Proteomes" id="UP000326780"/>
    </source>
</evidence>
<evidence type="ECO:0000256" key="9">
    <source>
        <dbReference type="SAM" id="Phobius"/>
    </source>
</evidence>
<dbReference type="AlphaFoldDB" id="A0A5Q0LWB7"/>
<keyword evidence="3" id="KW-1003">Cell membrane</keyword>
<feature type="region of interest" description="Disordered" evidence="8">
    <location>
        <begin position="637"/>
        <end position="667"/>
    </location>
</feature>
<evidence type="ECO:0000313" key="10">
    <source>
        <dbReference type="EMBL" id="QFZ81720.1"/>
    </source>
</evidence>
<name>A0A5Q0LWB7_VARPD</name>
<evidence type="ECO:0000256" key="6">
    <source>
        <dbReference type="ARBA" id="ARBA00022989"/>
    </source>
</evidence>
<evidence type="ECO:0000256" key="2">
    <source>
        <dbReference type="ARBA" id="ARBA00009494"/>
    </source>
</evidence>
<keyword evidence="5 9" id="KW-0812">Transmembrane</keyword>
<dbReference type="GO" id="GO:0005886">
    <property type="term" value="C:plasma membrane"/>
    <property type="evidence" value="ECO:0007669"/>
    <property type="project" value="UniProtKB-SubCell"/>
</dbReference>
<keyword evidence="7 9" id="KW-0472">Membrane</keyword>
<dbReference type="RefSeq" id="WP_153280696.1">
    <property type="nucleotide sequence ID" value="NZ_CP045644.1"/>
</dbReference>
<evidence type="ECO:0000256" key="4">
    <source>
        <dbReference type="ARBA" id="ARBA00022519"/>
    </source>
</evidence>
<keyword evidence="4" id="KW-0997">Cell inner membrane</keyword>
<evidence type="ECO:0000256" key="3">
    <source>
        <dbReference type="ARBA" id="ARBA00022475"/>
    </source>
</evidence>
<comment type="similarity">
    <text evidence="2">Belongs to the IgaA family.</text>
</comment>
<gene>
    <name evidence="10" type="ORF">GFK26_02480</name>
</gene>
<dbReference type="Pfam" id="PF07095">
    <property type="entry name" value="IgaA"/>
    <property type="match status" value="1"/>
</dbReference>
<evidence type="ECO:0000256" key="1">
    <source>
        <dbReference type="ARBA" id="ARBA00004429"/>
    </source>
</evidence>
<accession>A0A5Q0LWB7</accession>
<sequence length="773" mass="82939">MDTIIIVLKVGLILYGIYSFIVYMSRRSDNRSALKDFRDAPVLRRITDEEKSALQPFLMGQKLTVDDNVRELSGAFLRHGLSTQGSSTEHDTIGDVDVLLPYDAIDYIEPHNQALVVLAGKCAVVIRLNGFDLLEGRQRAQRQQAQDQQWKRGEIGALPSLDDAAADPVATLPDAVAASVAIDPNARYQRGEVDILSQRTETPEEVASRMGRGGWASAFAWLLAFVLLWVATWDATQAVSVYLMGAGGLAGLWAAWLFVRTPPATAPVRQPQPVNRVRGMLNQIAVVNAGNASVQNVGLFIGDKLSLVLPSHWRTTASVPYGEVIEAELRTSDFSAVSFGDKWAVADEWRRFRPAYWGRHLLHLVIGLLAIGAVVLSAPDPRGEAALAAQWLTNGRATAAYGDAAQFADKPPHWGSRARMEGQGRCEIDMNGRAEEHTTRGVPVIDCTSVRWNGTAPVVPALDIPPGVLALAEPGFLRTTENHAMASLIAMLRMQQMGGQASDPLAAYRARESVPLTVRGFDRAVAMIDAACKDAAGLSPAACERLQRELVRAIDATVDKDGVETPVNTWQALATSAAAGQENADLILSRQQLASVQRALAQAVDSVVAAKIEAARPAIVPAQGGVLLASSMRIDNAPVQQPGEGNDDVPGATAGAADVAEDDSDTDSSLLGRWARLQRNATAEGLKPFTLEGLVTASGKDAAGTPWVRIDPSLDASRMTAAGAHVLWWLFAVGLVLVNGLLFALRWTQSSRRRARLDADIATRPAPGTSGLF</sequence>
<evidence type="ECO:0000256" key="7">
    <source>
        <dbReference type="ARBA" id="ARBA00023136"/>
    </source>
</evidence>
<evidence type="ECO:0000256" key="8">
    <source>
        <dbReference type="SAM" id="MobiDB-lite"/>
    </source>
</evidence>
<dbReference type="EMBL" id="CP045644">
    <property type="protein sequence ID" value="QFZ81720.1"/>
    <property type="molecule type" value="Genomic_DNA"/>
</dbReference>
<feature type="transmembrane region" description="Helical" evidence="9">
    <location>
        <begin position="6"/>
        <end position="25"/>
    </location>
</feature>
<feature type="transmembrane region" description="Helical" evidence="9">
    <location>
        <begin position="215"/>
        <end position="233"/>
    </location>
</feature>
<reference evidence="10 11" key="1">
    <citation type="submission" date="2019-10" db="EMBL/GenBank/DDBJ databases">
        <title>Complete genome sequence of Variovorax paradoxus 5C-2.</title>
        <authorList>
            <person name="Gogoleva N.E."/>
            <person name="Balkin A.S."/>
        </authorList>
    </citation>
    <scope>NUCLEOTIDE SEQUENCE [LARGE SCALE GENOMIC DNA]</scope>
    <source>
        <strain evidence="10 11">5C-2</strain>
    </source>
</reference>
<dbReference type="InterPro" id="IPR010771">
    <property type="entry name" value="IgaA"/>
</dbReference>
<feature type="transmembrane region" description="Helical" evidence="9">
    <location>
        <begin position="239"/>
        <end position="259"/>
    </location>
</feature>
<protein>
    <recommendedName>
        <fullName evidence="12">Intracellular growth attenuator protein igaA</fullName>
    </recommendedName>
</protein>
<organism evidence="10 11">
    <name type="scientific">Variovorax paradoxus</name>
    <dbReference type="NCBI Taxonomy" id="34073"/>
    <lineage>
        <taxon>Bacteria</taxon>
        <taxon>Pseudomonadati</taxon>
        <taxon>Pseudomonadota</taxon>
        <taxon>Betaproteobacteria</taxon>
        <taxon>Burkholderiales</taxon>
        <taxon>Comamonadaceae</taxon>
        <taxon>Variovorax</taxon>
    </lineage>
</organism>
<comment type="subcellular location">
    <subcellularLocation>
        <location evidence="1">Cell inner membrane</location>
        <topology evidence="1">Multi-pass membrane protein</topology>
    </subcellularLocation>
</comment>
<evidence type="ECO:0008006" key="12">
    <source>
        <dbReference type="Google" id="ProtNLM"/>
    </source>
</evidence>
<proteinExistence type="inferred from homology"/>